<proteinExistence type="predicted"/>
<keyword evidence="2" id="KW-0472">Membrane</keyword>
<comment type="caution">
    <text evidence="3">The sequence shown here is derived from an EMBL/GenBank/DDBJ whole genome shotgun (WGS) entry which is preliminary data.</text>
</comment>
<keyword evidence="4" id="KW-1185">Reference proteome</keyword>
<accession>A0ABV2MNT9</accession>
<dbReference type="Proteomes" id="UP001549077">
    <property type="component" value="Unassembled WGS sequence"/>
</dbReference>
<organism evidence="3 4">
    <name type="scientific">Rhizobium binae</name>
    <dbReference type="NCBI Taxonomy" id="1138190"/>
    <lineage>
        <taxon>Bacteria</taxon>
        <taxon>Pseudomonadati</taxon>
        <taxon>Pseudomonadota</taxon>
        <taxon>Alphaproteobacteria</taxon>
        <taxon>Hyphomicrobiales</taxon>
        <taxon>Rhizobiaceae</taxon>
        <taxon>Rhizobium/Agrobacterium group</taxon>
        <taxon>Rhizobium</taxon>
    </lineage>
</organism>
<reference evidence="3 4" key="1">
    <citation type="submission" date="2024-06" db="EMBL/GenBank/DDBJ databases">
        <title>Genomic Encyclopedia of Type Strains, Phase IV (KMG-IV): sequencing the most valuable type-strain genomes for metagenomic binning, comparative biology and taxonomic classification.</title>
        <authorList>
            <person name="Goeker M."/>
        </authorList>
    </citation>
    <scope>NUCLEOTIDE SEQUENCE [LARGE SCALE GENOMIC DNA]</scope>
    <source>
        <strain evidence="3 4">DSM 29288</strain>
    </source>
</reference>
<gene>
    <name evidence="3" type="ORF">ABID08_005513</name>
</gene>
<protein>
    <recommendedName>
        <fullName evidence="5">DUF2933 domain-containing protein</fullName>
    </recommendedName>
</protein>
<evidence type="ECO:0008006" key="5">
    <source>
        <dbReference type="Google" id="ProtNLM"/>
    </source>
</evidence>
<dbReference type="Pfam" id="PF11666">
    <property type="entry name" value="DUF2933"/>
    <property type="match status" value="1"/>
</dbReference>
<evidence type="ECO:0000313" key="3">
    <source>
        <dbReference type="EMBL" id="MET3758131.1"/>
    </source>
</evidence>
<keyword evidence="2" id="KW-1133">Transmembrane helix</keyword>
<evidence type="ECO:0000313" key="4">
    <source>
        <dbReference type="Proteomes" id="UP001549077"/>
    </source>
</evidence>
<dbReference type="EMBL" id="JBEPMY010000024">
    <property type="protein sequence ID" value="MET3758131.1"/>
    <property type="molecule type" value="Genomic_DNA"/>
</dbReference>
<name>A0ABV2MNT9_9HYPH</name>
<dbReference type="RefSeq" id="WP_168300444.1">
    <property type="nucleotide sequence ID" value="NZ_CP071607.1"/>
</dbReference>
<keyword evidence="2" id="KW-0812">Transmembrane</keyword>
<evidence type="ECO:0000256" key="1">
    <source>
        <dbReference type="SAM" id="MobiDB-lite"/>
    </source>
</evidence>
<evidence type="ECO:0000256" key="2">
    <source>
        <dbReference type="SAM" id="Phobius"/>
    </source>
</evidence>
<feature type="region of interest" description="Disordered" evidence="1">
    <location>
        <begin position="61"/>
        <end position="91"/>
    </location>
</feature>
<feature type="transmembrane region" description="Helical" evidence="2">
    <location>
        <begin position="12"/>
        <end position="31"/>
    </location>
</feature>
<dbReference type="GeneID" id="91152139"/>
<dbReference type="InterPro" id="IPR021682">
    <property type="entry name" value="DUF2933"/>
</dbReference>
<feature type="transmembrane region" description="Helical" evidence="2">
    <location>
        <begin position="37"/>
        <end position="56"/>
    </location>
</feature>
<sequence>MNDNHPPSAWSTYSRTVFIAFAAIALALIAFEHRVHVLGILPWLLILACPLMHLFMHHGHAHGGHGGHSGHDQPRHRAGTVQQKTKEADDV</sequence>